<name>A0A3G4ZXR7_9VIRU</name>
<sequence length="179" mass="20018">MPIILFTMSEIKKDANIKIGKVVSLHLHPPEKNDKMITVESFYAVAGKGITGQPPRYYGKVDRKGFPNKNHISLIQQEEIIEHALMSCVDSFPPGVVRSNIECTGIKLVDLIGYKVSIGKEVVVHFYRARTPCKQMDDICHGLQRLMKNKKQGVIAEIIKSGKICIGDEIVCNLLTDKI</sequence>
<organism evidence="2">
    <name type="scientific">Edafosvirus sp</name>
    <dbReference type="NCBI Taxonomy" id="2487765"/>
    <lineage>
        <taxon>Viruses</taxon>
        <taxon>Varidnaviria</taxon>
        <taxon>Bamfordvirae</taxon>
        <taxon>Nucleocytoviricota</taxon>
        <taxon>Megaviricetes</taxon>
        <taxon>Imitervirales</taxon>
        <taxon>Mimiviridae</taxon>
        <taxon>Klosneuvirinae</taxon>
    </lineage>
</organism>
<evidence type="ECO:0000313" key="2">
    <source>
        <dbReference type="EMBL" id="AYV78393.1"/>
    </source>
</evidence>
<protein>
    <recommendedName>
        <fullName evidence="1">MOSC domain-containing protein</fullName>
    </recommendedName>
</protein>
<feature type="domain" description="MOSC" evidence="1">
    <location>
        <begin position="37"/>
        <end position="173"/>
    </location>
</feature>
<dbReference type="InterPro" id="IPR005302">
    <property type="entry name" value="MoCF_Sase_C"/>
</dbReference>
<accession>A0A3G4ZXR7</accession>
<dbReference type="PANTHER" id="PTHR36930">
    <property type="entry name" value="METAL-SULFUR CLUSTER BIOSYNTHESIS PROTEINS YUAD-RELATED"/>
    <property type="match status" value="1"/>
</dbReference>
<dbReference type="GO" id="GO:0030170">
    <property type="term" value="F:pyridoxal phosphate binding"/>
    <property type="evidence" value="ECO:0007669"/>
    <property type="project" value="InterPro"/>
</dbReference>
<proteinExistence type="predicted"/>
<evidence type="ECO:0000259" key="1">
    <source>
        <dbReference type="PROSITE" id="PS51340"/>
    </source>
</evidence>
<dbReference type="EMBL" id="MK072076">
    <property type="protein sequence ID" value="AYV78393.1"/>
    <property type="molecule type" value="Genomic_DNA"/>
</dbReference>
<dbReference type="SUPFAM" id="SSF50800">
    <property type="entry name" value="PK beta-barrel domain-like"/>
    <property type="match status" value="1"/>
</dbReference>
<dbReference type="GO" id="GO:0003824">
    <property type="term" value="F:catalytic activity"/>
    <property type="evidence" value="ECO:0007669"/>
    <property type="project" value="InterPro"/>
</dbReference>
<dbReference type="InterPro" id="IPR011037">
    <property type="entry name" value="Pyrv_Knase-like_insert_dom_sf"/>
</dbReference>
<dbReference type="InterPro" id="IPR052716">
    <property type="entry name" value="MOSC_domain"/>
</dbReference>
<dbReference type="PROSITE" id="PS51340">
    <property type="entry name" value="MOSC"/>
    <property type="match status" value="1"/>
</dbReference>
<dbReference type="GO" id="GO:0030151">
    <property type="term" value="F:molybdenum ion binding"/>
    <property type="evidence" value="ECO:0007669"/>
    <property type="project" value="InterPro"/>
</dbReference>
<reference evidence="2" key="1">
    <citation type="submission" date="2018-10" db="EMBL/GenBank/DDBJ databases">
        <title>Hidden diversity of soil giant viruses.</title>
        <authorList>
            <person name="Schulz F."/>
            <person name="Alteio L."/>
            <person name="Goudeau D."/>
            <person name="Ryan E.M."/>
            <person name="Malmstrom R.R."/>
            <person name="Blanchard J."/>
            <person name="Woyke T."/>
        </authorList>
    </citation>
    <scope>NUCLEOTIDE SEQUENCE</scope>
    <source>
        <strain evidence="2">EDV1</strain>
    </source>
</reference>
<dbReference type="Gene3D" id="2.40.33.20">
    <property type="entry name" value="PK beta-barrel domain-like"/>
    <property type="match status" value="1"/>
</dbReference>
<gene>
    <name evidence="2" type="ORF">Edafosvirus11_28</name>
</gene>
<dbReference type="PANTHER" id="PTHR36930:SF1">
    <property type="entry name" value="MOSC DOMAIN-CONTAINING PROTEIN"/>
    <property type="match status" value="1"/>
</dbReference>
<dbReference type="Pfam" id="PF03473">
    <property type="entry name" value="MOSC"/>
    <property type="match status" value="1"/>
</dbReference>